<dbReference type="Proteomes" id="UP000295124">
    <property type="component" value="Unassembled WGS sequence"/>
</dbReference>
<dbReference type="InterPro" id="IPR014031">
    <property type="entry name" value="Ketoacyl_synth_C"/>
</dbReference>
<dbReference type="SUPFAM" id="SSF54637">
    <property type="entry name" value="Thioesterase/thiol ester dehydrase-isomerase"/>
    <property type="match status" value="4"/>
</dbReference>
<dbReference type="PANTHER" id="PTHR43074:SF1">
    <property type="entry name" value="BETA-KETOACYL SYNTHASE FAMILY PROTEIN-RELATED"/>
    <property type="match status" value="1"/>
</dbReference>
<dbReference type="Gene3D" id="3.40.366.10">
    <property type="entry name" value="Malonyl-Coenzyme A Acyl Carrier Protein, domain 2"/>
    <property type="match status" value="1"/>
</dbReference>
<dbReference type="InterPro" id="IPR014043">
    <property type="entry name" value="Acyl_transferase_dom"/>
</dbReference>
<dbReference type="GO" id="GO:0019171">
    <property type="term" value="F:(3R)-hydroxyacyl-[acyl-carrier-protein] dehydratase activity"/>
    <property type="evidence" value="ECO:0007669"/>
    <property type="project" value="InterPro"/>
</dbReference>
<dbReference type="GO" id="GO:0006633">
    <property type="term" value="P:fatty acid biosynthetic process"/>
    <property type="evidence" value="ECO:0007669"/>
    <property type="project" value="UniProtKB-UniPathway"/>
</dbReference>
<dbReference type="EMBL" id="SMKX01000012">
    <property type="protein sequence ID" value="TDD61685.1"/>
    <property type="molecule type" value="Genomic_DNA"/>
</dbReference>
<comment type="similarity">
    <text evidence="2">Belongs to the thioester dehydratase family. FabA subfamily.</text>
</comment>
<dbReference type="Gene3D" id="3.30.70.3290">
    <property type="match status" value="1"/>
</dbReference>
<evidence type="ECO:0000259" key="10">
    <source>
        <dbReference type="PROSITE" id="PS52004"/>
    </source>
</evidence>
<organism evidence="11 12">
    <name type="scientific">Kribbella antibiotica</name>
    <dbReference type="NCBI Taxonomy" id="190195"/>
    <lineage>
        <taxon>Bacteria</taxon>
        <taxon>Bacillati</taxon>
        <taxon>Actinomycetota</taxon>
        <taxon>Actinomycetes</taxon>
        <taxon>Propionibacteriales</taxon>
        <taxon>Kribbellaceae</taxon>
        <taxon>Kribbella</taxon>
    </lineage>
</organism>
<evidence type="ECO:0000256" key="9">
    <source>
        <dbReference type="SAM" id="MobiDB-lite"/>
    </source>
</evidence>
<evidence type="ECO:0000256" key="2">
    <source>
        <dbReference type="ARBA" id="ARBA00006714"/>
    </source>
</evidence>
<reference evidence="11 12" key="1">
    <citation type="submission" date="2019-03" db="EMBL/GenBank/DDBJ databases">
        <title>Draft genome sequences of novel Actinobacteria.</title>
        <authorList>
            <person name="Sahin N."/>
            <person name="Ay H."/>
            <person name="Saygin H."/>
        </authorList>
    </citation>
    <scope>NUCLEOTIDE SEQUENCE [LARGE SCALE GENOMIC DNA]</scope>
    <source>
        <strain evidence="11 12">JCM 13523</strain>
    </source>
</reference>
<keyword evidence="6" id="KW-0275">Fatty acid biosynthesis</keyword>
<dbReference type="Gene3D" id="3.30.70.250">
    <property type="entry name" value="Malonyl-CoA ACP transacylase, ACP-binding"/>
    <property type="match status" value="1"/>
</dbReference>
<dbReference type="Gene3D" id="3.40.47.10">
    <property type="match status" value="2"/>
</dbReference>
<evidence type="ECO:0000256" key="8">
    <source>
        <dbReference type="RuleBase" id="RU003694"/>
    </source>
</evidence>
<comment type="caution">
    <text evidence="11">The sequence shown here is derived from an EMBL/GenBank/DDBJ whole genome shotgun (WGS) entry which is preliminary data.</text>
</comment>
<dbReference type="InterPro" id="IPR014030">
    <property type="entry name" value="Ketoacyl_synth_N"/>
</dbReference>
<dbReference type="InterPro" id="IPR010083">
    <property type="entry name" value="FabA"/>
</dbReference>
<sequence length="2064" mass="220990">MTFEPIAIVGRGCVLPDAPTPAALWDNLLASRLSIATVPADRWGVRPGPDYIASDAGGYVRDFTFDAGGFAVPVTTTDPLCQWVLHAARQALREADEHGPLPRGGLVMGNLSFPSAALARFAEHVWQGKEPIGPEGRFSSGLPALLAAKALGLGAGAFALDAACASSLYAIKLACDRLHDRTADVMVAGAVNCPDDLFIHVGFTALSALSRTGRSRPFHREADGLVPAEGAAFVTLMRLPEAVAAGRRVLGVIRGIGLSNDGRSGGFLAPAQSGQERAMQLAYQSAGVAPDTVSLVECHATGTQVGDAVEAAGMARVFAESRDLPIGSVKSNLGHLITAAGATGLLKVLAAMDAGIRPPTLGAGDPIDALVGTPMRLLHEPEEWTGDRRAAVSAFGFGGNNAHLIVDAWTGDDSAAVQPPVPAEPVAIVAVGARVGTGENTQAFVRTLFSGLEDPLPRSTVDVELDGLRFPPRDLEQTHAQQLLVLEAAREAVSGLDLPRERTAVLIGMGCDPEVARYGARWRLGKRGESAVAALTSAAVVGAMPNVVANRINAQLDLAGPSFTVSAEQASGVVALRIAARMLRAGEVDAAIVGAVDLSHEQVHRAALDGLGVIDEPGDAAVVLVLRRRSDTQQVIAVLEDGATGPAGLVVGEGGDLDPAELFGNAHAASGLVSVAAAALALHHRAIPRAGMAADPLLGDRTAEVRVSTMDSPDVGIRLRGERAAPWVDGPAPSLTVYSGPDRAGVLAALAAGRTSDGGPARLVLVSADDELREAARRWLTGGGTQPGGVAFREQPLTGEVGFVFTNGSASYSGMGRELMLAFPEQIATLERRSGPLDDVIGWAYTGQEPERLSGLDEIWGSAAVGQLHVEITRRLLGIEPAAVLGLSSGETAALAAMGVWTDLAGVVSDARESGIFTSELAGDLTAVREAWKRAGVQGEKWQMYRVGVPIDEVRAALDGEPAVHLITINAPGLNVIGGEAVACLRVLRRLRSIDSIPSRGAIAVHAPELAGVRDRLWRLNYRPTTPQPGIRFYGGANGTPYELTDTTVADALTDQTLNTVDFVGMVERAYADGVRIFIEHGPRGQCTDWVQRILGDREHLAVALDEPFGRALRRLTLSVAELVAAGVRFDTTALTDHLAAAVPARRDRGRLLMLPAHPPAVVLEAVEPPAEPSVEVMEAAPASPGASHAPMFVAERPPPRYSPLVSMLTEHRRGIAAVHEDFLTLHSEVHQQFLASQQRLTALLTAGGTPVTPEPQPAATKDGELPGPKFDRADLEWLAAENISALFGPLFAAQDHYPRQTRMPQPPMLLADRVTGIDAEPGELGVGTIWTETDVELDSWYLDGAGRMPAGIMVEAGQADLLLISWMGIDLLNRGERQYRLLGCDLTFYGSPPRPGDTLRYEIGIDGHGEHDGIRLFFFHYDCYLGDELRMTVRSGQAGFFTDADLATTGGILWEPPPSEPVNPRSFGREKVRAFAGGRPTDCFGPDWYRTASHVRTPRIADDRMLLLDEVTDFDPDRGYLRATLAVSPQDWFFDGHFKNDPCMPGTLMFEGCLQAMSFYLAARGLTVDRDGWRFEPVAGQTAAMRCRGQVTPDSCEVIYEVFVTELSEDAEPVLIADVLCTVDGVKAFHASGVGLRLVPDWPLSHWRELTAHAEQTTGEQVPARALAGLVGYRAPGPVAVVDGFAFDYDSLLASAWGKPSEAFGPSYAVFDGTRKVARLPGPPFHFMSRIVQVSGAQGAMKTPSTVTVEYDVPDQVWYFEQNGSPTMPFCVLMEVVLQPCGWLAFYAGSAMGTETDLLFRNLDGTGTVLGEIRPGMKLRTHIELREISRSAGMLIESFTISCLADDEPVFEATAVFGCFPEEVFDNQVGLASTEEDRARLALSCDRTVDLTTRPPHYCEGELRLPGTMLTMLDRVTGYWPDGGPAGLGRLRSEKDVDPADWFFRAHFFQDPVQPGSLGIEAMCQLLQIYMIDRDMGRGISRPRFELEKDVTWKYRGQVVPGNRLITVELDVLEAAEDERGPYAVAEAWLWADDTRIYHAKRLGMRVLPGSSSSREARDDQHD</sequence>
<evidence type="ECO:0000313" key="11">
    <source>
        <dbReference type="EMBL" id="TDD61685.1"/>
    </source>
</evidence>
<keyword evidence="4" id="KW-0276">Fatty acid metabolism</keyword>
<evidence type="ECO:0000256" key="5">
    <source>
        <dbReference type="ARBA" id="ARBA00023098"/>
    </source>
</evidence>
<dbReference type="InterPro" id="IPR020841">
    <property type="entry name" value="PKS_Beta-ketoAc_synthase_dom"/>
</dbReference>
<dbReference type="Pfam" id="PF02801">
    <property type="entry name" value="Ketoacyl-synt_C"/>
    <property type="match status" value="1"/>
</dbReference>
<keyword evidence="5" id="KW-0443">Lipid metabolism</keyword>
<dbReference type="OrthoDB" id="9808669at2"/>
<name>A0A4R4ZSB6_9ACTN</name>
<feature type="region of interest" description="Disordered" evidence="9">
    <location>
        <begin position="1249"/>
        <end position="1268"/>
    </location>
</feature>
<dbReference type="PROSITE" id="PS52004">
    <property type="entry name" value="KS3_2"/>
    <property type="match status" value="1"/>
</dbReference>
<comment type="similarity">
    <text evidence="8">Belongs to the thiolase-like superfamily. Beta-ketoacyl-ACP synthases family.</text>
</comment>
<dbReference type="PANTHER" id="PTHR43074">
    <property type="entry name" value="OMEGA-3 POLYUNSATURATED FATTY ACID SYNTHASE PFAB-RELATED"/>
    <property type="match status" value="1"/>
</dbReference>
<dbReference type="RefSeq" id="WP_132166258.1">
    <property type="nucleotide sequence ID" value="NZ_SMKX01000012.1"/>
</dbReference>
<dbReference type="Pfam" id="PF00109">
    <property type="entry name" value="ketoacyl-synt"/>
    <property type="match status" value="2"/>
</dbReference>
<dbReference type="InterPro" id="IPR016039">
    <property type="entry name" value="Thiolase-like"/>
</dbReference>
<dbReference type="GO" id="GO:0016746">
    <property type="term" value="F:acyltransferase activity"/>
    <property type="evidence" value="ECO:0007669"/>
    <property type="project" value="InterPro"/>
</dbReference>
<dbReference type="InterPro" id="IPR013114">
    <property type="entry name" value="FabA_FabZ"/>
</dbReference>
<feature type="domain" description="Ketosynthase family 3 (KS3)" evidence="10">
    <location>
        <begin position="3"/>
        <end position="408"/>
    </location>
</feature>
<dbReference type="InterPro" id="IPR052568">
    <property type="entry name" value="PKS-FAS_Synthase"/>
</dbReference>
<dbReference type="Pfam" id="PF07977">
    <property type="entry name" value="FabA"/>
    <property type="match status" value="4"/>
</dbReference>
<dbReference type="Gene3D" id="3.10.129.10">
    <property type="entry name" value="Hotdog Thioesterase"/>
    <property type="match status" value="4"/>
</dbReference>
<dbReference type="SMART" id="SM00827">
    <property type="entry name" value="PKS_AT"/>
    <property type="match status" value="1"/>
</dbReference>
<dbReference type="SMART" id="SM00825">
    <property type="entry name" value="PKS_KS"/>
    <property type="match status" value="1"/>
</dbReference>
<accession>A0A4R4ZSB6</accession>
<keyword evidence="3" id="KW-0444">Lipid biosynthesis</keyword>
<evidence type="ECO:0000256" key="1">
    <source>
        <dbReference type="ARBA" id="ARBA00005194"/>
    </source>
</evidence>
<evidence type="ECO:0000256" key="4">
    <source>
        <dbReference type="ARBA" id="ARBA00022832"/>
    </source>
</evidence>
<dbReference type="GO" id="GO:0005737">
    <property type="term" value="C:cytoplasm"/>
    <property type="evidence" value="ECO:0007669"/>
    <property type="project" value="InterPro"/>
</dbReference>
<evidence type="ECO:0000256" key="3">
    <source>
        <dbReference type="ARBA" id="ARBA00022516"/>
    </source>
</evidence>
<dbReference type="InterPro" id="IPR016035">
    <property type="entry name" value="Acyl_Trfase/lysoPLipase"/>
</dbReference>
<dbReference type="SUPFAM" id="SSF52151">
    <property type="entry name" value="FabD/lysophospholipase-like"/>
    <property type="match status" value="1"/>
</dbReference>
<evidence type="ECO:0000256" key="6">
    <source>
        <dbReference type="ARBA" id="ARBA00023160"/>
    </source>
</evidence>
<dbReference type="InterPro" id="IPR029069">
    <property type="entry name" value="HotDog_dom_sf"/>
</dbReference>
<dbReference type="SUPFAM" id="SSF53901">
    <property type="entry name" value="Thiolase-like"/>
    <property type="match status" value="2"/>
</dbReference>
<dbReference type="CDD" id="cd01287">
    <property type="entry name" value="FabA"/>
    <property type="match status" value="2"/>
</dbReference>
<dbReference type="CDD" id="cd00833">
    <property type="entry name" value="PKS"/>
    <property type="match status" value="1"/>
</dbReference>
<dbReference type="InterPro" id="IPR001227">
    <property type="entry name" value="Ac_transferase_dom_sf"/>
</dbReference>
<gene>
    <name evidence="11" type="ORF">E1263_06540</name>
</gene>
<proteinExistence type="inferred from homology"/>
<evidence type="ECO:0000313" key="12">
    <source>
        <dbReference type="Proteomes" id="UP000295124"/>
    </source>
</evidence>
<keyword evidence="8" id="KW-0808">Transferase</keyword>
<protein>
    <submittedName>
        <fullName evidence="11">Beta keto-acyl synthase</fullName>
    </submittedName>
</protein>
<comment type="pathway">
    <text evidence="1">Lipid metabolism; fatty acid biosynthesis.</text>
</comment>
<evidence type="ECO:0000256" key="7">
    <source>
        <dbReference type="ARBA" id="ARBA00023239"/>
    </source>
</evidence>
<dbReference type="UniPathway" id="UPA00094"/>
<keyword evidence="7" id="KW-0456">Lyase</keyword>
<keyword evidence="12" id="KW-1185">Reference proteome</keyword>